<keyword evidence="2" id="KW-1185">Reference proteome</keyword>
<dbReference type="AlphaFoldDB" id="I3TCG8"/>
<protein>
    <submittedName>
        <fullName evidence="1">Uncharacterized protein</fullName>
    </submittedName>
</protein>
<name>I3TCG8_THEC1</name>
<reference evidence="1 2" key="1">
    <citation type="journal article" date="2012" name="J. Bacteriol.">
        <title>Complete genome sequence of the hyperthermophilic cellulolytic Crenarchaeon 'Thermogladius cellulolyticus' 1633.</title>
        <authorList>
            <person name="Mardanov A.V."/>
            <person name="Kochetkova T.V."/>
            <person name="Beletsky A.V."/>
            <person name="Bonch-Osmolovskaya E.A."/>
            <person name="Ravin N.V."/>
            <person name="Skryabin K.G."/>
        </authorList>
    </citation>
    <scope>NUCLEOTIDE SEQUENCE [LARGE SCALE GENOMIC DNA]</scope>
    <source>
        <strain evidence="2">DSM 22663 / VKM B-2946 / 1633</strain>
    </source>
</reference>
<dbReference type="KEGG" id="thg:TCELL_0031"/>
<gene>
    <name evidence="1" type="ordered locus">TCELL_0031</name>
</gene>
<dbReference type="EMBL" id="CP003531">
    <property type="protein sequence ID" value="AFK50456.1"/>
    <property type="molecule type" value="Genomic_DNA"/>
</dbReference>
<evidence type="ECO:0000313" key="2">
    <source>
        <dbReference type="Proteomes" id="UP000005270"/>
    </source>
</evidence>
<proteinExistence type="predicted"/>
<dbReference type="STRING" id="1184251.TCELL_0031"/>
<dbReference type="InParanoid" id="I3TCG8"/>
<organism evidence="1 2">
    <name type="scientific">Thermogladius calderae (strain DSM 22663 / VKM B-2946 / 1633)</name>
    <dbReference type="NCBI Taxonomy" id="1184251"/>
    <lineage>
        <taxon>Archaea</taxon>
        <taxon>Thermoproteota</taxon>
        <taxon>Thermoprotei</taxon>
        <taxon>Desulfurococcales</taxon>
        <taxon>Desulfurococcaceae</taxon>
        <taxon>Thermogladius</taxon>
    </lineage>
</organism>
<sequence>MYVVVLASQGCGDLAEIKRYKSARKVLMYTRGVERLVRGLTRSIDEEVVLVKVGDFSEENMLKLYVMYPPELVLNCDCSFKFTGYTELVKSSGVEEVNICLDNA</sequence>
<accession>I3TCG8</accession>
<dbReference type="GeneID" id="13012298"/>
<dbReference type="HOGENOM" id="CLU_2243986_0_0_2"/>
<dbReference type="RefSeq" id="WP_014736707.1">
    <property type="nucleotide sequence ID" value="NC_017954.1"/>
</dbReference>
<dbReference type="Proteomes" id="UP000005270">
    <property type="component" value="Chromosome"/>
</dbReference>
<evidence type="ECO:0000313" key="1">
    <source>
        <dbReference type="EMBL" id="AFK50456.1"/>
    </source>
</evidence>